<evidence type="ECO:0000256" key="17">
    <source>
        <dbReference type="PROSITE-ProRule" id="PRU00175"/>
    </source>
</evidence>
<dbReference type="EMBL" id="JAERUA010000011">
    <property type="protein sequence ID" value="KAI1893544.1"/>
    <property type="molecule type" value="Genomic_DNA"/>
</dbReference>
<feature type="chain" id="PRO_5035866314" description="RING-type E3 ubiquitin transferase" evidence="20">
    <location>
        <begin position="28"/>
        <end position="741"/>
    </location>
</feature>
<keyword evidence="16 19" id="KW-0472">Membrane</keyword>
<protein>
    <recommendedName>
        <fullName evidence="5">RING-type E3 ubiquitin transferase</fullName>
        <ecNumber evidence="5">2.3.2.27</ecNumber>
    </recommendedName>
</protein>
<dbReference type="EC" id="2.3.2.27" evidence="5"/>
<feature type="signal peptide" evidence="20">
    <location>
        <begin position="1"/>
        <end position="27"/>
    </location>
</feature>
<dbReference type="Gene3D" id="3.50.30.30">
    <property type="match status" value="1"/>
</dbReference>
<feature type="region of interest" description="Disordered" evidence="18">
    <location>
        <begin position="460"/>
        <end position="480"/>
    </location>
</feature>
<evidence type="ECO:0000256" key="1">
    <source>
        <dbReference type="ARBA" id="ARBA00000900"/>
    </source>
</evidence>
<keyword evidence="6" id="KW-1003">Cell membrane</keyword>
<dbReference type="GO" id="GO:0061630">
    <property type="term" value="F:ubiquitin protein ligase activity"/>
    <property type="evidence" value="ECO:0007669"/>
    <property type="project" value="UniProtKB-EC"/>
</dbReference>
<evidence type="ECO:0000256" key="20">
    <source>
        <dbReference type="SAM" id="SignalP"/>
    </source>
</evidence>
<evidence type="ECO:0000256" key="13">
    <source>
        <dbReference type="ARBA" id="ARBA00022786"/>
    </source>
</evidence>
<evidence type="ECO:0000256" key="18">
    <source>
        <dbReference type="SAM" id="MobiDB-lite"/>
    </source>
</evidence>
<feature type="region of interest" description="Disordered" evidence="18">
    <location>
        <begin position="714"/>
        <end position="741"/>
    </location>
</feature>
<feature type="transmembrane region" description="Helical" evidence="19">
    <location>
        <begin position="197"/>
        <end position="216"/>
    </location>
</feature>
<dbReference type="SUPFAM" id="SSF57850">
    <property type="entry name" value="RING/U-box"/>
    <property type="match status" value="1"/>
</dbReference>
<evidence type="ECO:0000256" key="9">
    <source>
        <dbReference type="ARBA" id="ARBA00022692"/>
    </source>
</evidence>
<dbReference type="Pfam" id="PF13639">
    <property type="entry name" value="zf-RING_2"/>
    <property type="match status" value="1"/>
</dbReference>
<dbReference type="InterPro" id="IPR040700">
    <property type="entry name" value="ZNRF-3_ecto"/>
</dbReference>
<comment type="catalytic activity">
    <reaction evidence="1">
        <text>S-ubiquitinyl-[E2 ubiquitin-conjugating enzyme]-L-cysteine + [acceptor protein]-L-lysine = [E2 ubiquitin-conjugating enzyme]-L-cysteine + N(6)-ubiquitinyl-[acceptor protein]-L-lysine.</text>
        <dbReference type="EC" id="2.3.2.27"/>
    </reaction>
</comment>
<evidence type="ECO:0000256" key="10">
    <source>
        <dbReference type="ARBA" id="ARBA00022723"/>
    </source>
</evidence>
<keyword evidence="13" id="KW-0833">Ubl conjugation pathway</keyword>
<evidence type="ECO:0000256" key="8">
    <source>
        <dbReference type="ARBA" id="ARBA00022687"/>
    </source>
</evidence>
<keyword evidence="8" id="KW-0879">Wnt signaling pathway</keyword>
<feature type="compositionally biased region" description="Low complexity" evidence="18">
    <location>
        <begin position="468"/>
        <end position="480"/>
    </location>
</feature>
<dbReference type="PANTHER" id="PTHR16200">
    <property type="entry name" value="RING ZINC FINGER"/>
    <property type="match status" value="1"/>
</dbReference>
<accession>A0A8T3DCP4</accession>
<evidence type="ECO:0000256" key="6">
    <source>
        <dbReference type="ARBA" id="ARBA00022475"/>
    </source>
</evidence>
<gene>
    <name evidence="22" type="ORF">AGOR_G00124820</name>
</gene>
<keyword evidence="23" id="KW-1185">Reference proteome</keyword>
<evidence type="ECO:0000313" key="22">
    <source>
        <dbReference type="EMBL" id="KAI1893544.1"/>
    </source>
</evidence>
<dbReference type="GO" id="GO:0030178">
    <property type="term" value="P:negative regulation of Wnt signaling pathway"/>
    <property type="evidence" value="ECO:0007669"/>
    <property type="project" value="UniProtKB-ARBA"/>
</dbReference>
<keyword evidence="11 20" id="KW-0732">Signal</keyword>
<dbReference type="Gene3D" id="3.30.40.10">
    <property type="entry name" value="Zinc/RING finger domain, C3HC4 (zinc finger)"/>
    <property type="match status" value="1"/>
</dbReference>
<reference evidence="22" key="1">
    <citation type="submission" date="2021-01" db="EMBL/GenBank/DDBJ databases">
        <authorList>
            <person name="Zahm M."/>
            <person name="Roques C."/>
            <person name="Cabau C."/>
            <person name="Klopp C."/>
            <person name="Donnadieu C."/>
            <person name="Jouanno E."/>
            <person name="Lampietro C."/>
            <person name="Louis A."/>
            <person name="Herpin A."/>
            <person name="Echchiki A."/>
            <person name="Berthelot C."/>
            <person name="Parey E."/>
            <person name="Roest-Crollius H."/>
            <person name="Braasch I."/>
            <person name="Postlethwait J."/>
            <person name="Bobe J."/>
            <person name="Montfort J."/>
            <person name="Bouchez O."/>
            <person name="Begum T."/>
            <person name="Mejri S."/>
            <person name="Adams A."/>
            <person name="Chen W.-J."/>
            <person name="Guiguen Y."/>
        </authorList>
    </citation>
    <scope>NUCLEOTIDE SEQUENCE</scope>
    <source>
        <tissue evidence="22">Blood</tissue>
    </source>
</reference>
<organism evidence="22 23">
    <name type="scientific">Albula goreensis</name>
    <dbReference type="NCBI Taxonomy" id="1534307"/>
    <lineage>
        <taxon>Eukaryota</taxon>
        <taxon>Metazoa</taxon>
        <taxon>Chordata</taxon>
        <taxon>Craniata</taxon>
        <taxon>Vertebrata</taxon>
        <taxon>Euteleostomi</taxon>
        <taxon>Actinopterygii</taxon>
        <taxon>Neopterygii</taxon>
        <taxon>Teleostei</taxon>
        <taxon>Albuliformes</taxon>
        <taxon>Albulidae</taxon>
        <taxon>Albula</taxon>
    </lineage>
</organism>
<dbReference type="InterPro" id="IPR013083">
    <property type="entry name" value="Znf_RING/FYVE/PHD"/>
</dbReference>
<comment type="similarity">
    <text evidence="4">Belongs to the ZNRF3 family.</text>
</comment>
<keyword evidence="9 19" id="KW-0812">Transmembrane</keyword>
<evidence type="ECO:0000256" key="4">
    <source>
        <dbReference type="ARBA" id="ARBA00008759"/>
    </source>
</evidence>
<keyword evidence="15 19" id="KW-1133">Transmembrane helix</keyword>
<evidence type="ECO:0000256" key="5">
    <source>
        <dbReference type="ARBA" id="ARBA00012483"/>
    </source>
</evidence>
<evidence type="ECO:0000256" key="7">
    <source>
        <dbReference type="ARBA" id="ARBA00022679"/>
    </source>
</evidence>
<dbReference type="GO" id="GO:0016055">
    <property type="term" value="P:Wnt signaling pathway"/>
    <property type="evidence" value="ECO:0007669"/>
    <property type="project" value="UniProtKB-KW"/>
</dbReference>
<feature type="domain" description="RING-type" evidence="21">
    <location>
        <begin position="257"/>
        <end position="297"/>
    </location>
</feature>
<dbReference type="OrthoDB" id="8062037at2759"/>
<keyword evidence="12 17" id="KW-0863">Zinc-finger</keyword>
<dbReference type="SMART" id="SM00184">
    <property type="entry name" value="RING"/>
    <property type="match status" value="1"/>
</dbReference>
<comment type="pathway">
    <text evidence="3">Protein modification; protein ubiquitination.</text>
</comment>
<comment type="caution">
    <text evidence="22">The sequence shown here is derived from an EMBL/GenBank/DDBJ whole genome shotgun (WGS) entry which is preliminary data.</text>
</comment>
<keyword evidence="7" id="KW-0808">Transferase</keyword>
<evidence type="ECO:0000256" key="2">
    <source>
        <dbReference type="ARBA" id="ARBA00004251"/>
    </source>
</evidence>
<evidence type="ECO:0000256" key="19">
    <source>
        <dbReference type="SAM" id="Phobius"/>
    </source>
</evidence>
<evidence type="ECO:0000259" key="21">
    <source>
        <dbReference type="PROSITE" id="PS50089"/>
    </source>
</evidence>
<evidence type="ECO:0000313" key="23">
    <source>
        <dbReference type="Proteomes" id="UP000829720"/>
    </source>
</evidence>
<keyword evidence="14" id="KW-0862">Zinc</keyword>
<name>A0A8T3DCP4_9TELE</name>
<evidence type="ECO:0000256" key="11">
    <source>
        <dbReference type="ARBA" id="ARBA00022729"/>
    </source>
</evidence>
<proteinExistence type="inferred from homology"/>
<dbReference type="PROSITE" id="PS50089">
    <property type="entry name" value="ZF_RING_2"/>
    <property type="match status" value="1"/>
</dbReference>
<dbReference type="InterPro" id="IPR051073">
    <property type="entry name" value="ZNRF3_Arkadia_E3_ligases"/>
</dbReference>
<evidence type="ECO:0000256" key="14">
    <source>
        <dbReference type="ARBA" id="ARBA00022833"/>
    </source>
</evidence>
<dbReference type="Pfam" id="PF18212">
    <property type="entry name" value="ZNRF_3_ecto"/>
    <property type="match status" value="1"/>
</dbReference>
<evidence type="ECO:0000256" key="15">
    <source>
        <dbReference type="ARBA" id="ARBA00022989"/>
    </source>
</evidence>
<evidence type="ECO:0000256" key="3">
    <source>
        <dbReference type="ARBA" id="ARBA00004906"/>
    </source>
</evidence>
<evidence type="ECO:0000256" key="12">
    <source>
        <dbReference type="ARBA" id="ARBA00022771"/>
    </source>
</evidence>
<sequence length="741" mass="81978">MKVSQPYLSRCWPWLVALALQVVFGQAGLELAAAVETQRSATRAAIKVTLLKQEQAGNPVTVEGVFAGASVRGSAEGKLMQAHPLSLCNTSDDELQDSIFISIIKLESPERKVPRCLPLLEKARLALERGAQAVIFDVTEDVNAADELWDVDLLPHPVVLVQARNAEVLMSLVNKNEEAMVRIEVLTEVVEWPQYDLGILLIGVLAVMSVTMAFAFRFRCMSKRSWDSVHQQTMQAVRRLETRRYSSQRHPSSSPACAICLEDFLEGQDLRIISCAHEFHKECVDPWLLQHRTCPLCMHNIMGKEMMTCQATFSRRQQNAPHNQSVLHPHPSPGRHPLQQYPISVPIPSHRPPARPYGSSLLSLQAMHCLPRVHLGLGQVHCSYHKPEGQFSQPHRCNSGSLTDGHFGHGCLYHPCYICHSACPKICSSRPQAQPHPSHTGFPQDDGSCSGVSYDTEHSGYLADGPASDSSSGPCHGSSSDSVPNCTDISLQAVYGSWSTSRSSLSSEYDPWVYCGLTQAQNDGRKMDEVRGPAGLDPEDRVFSHIHYHQHQHHHYSYNQRLDWGSDDEQGAALVPGMEKHQLKQKAWCSKVDPSDTLNHRTEDPECEPTGVAISFLCRTPLSHQAPPPCCPHHVPRCHQYKKKKGFVLEDTAILQHQSLDPPEDCSICYSQGTGLCPCLHAPPRLSVPFLQDPGSSGELLSCRGHMMWLQHPPQAQSEPQLHGPGGSQDCSQHPGSPAHD</sequence>
<dbReference type="GO" id="GO:0005886">
    <property type="term" value="C:plasma membrane"/>
    <property type="evidence" value="ECO:0007669"/>
    <property type="project" value="UniProtKB-SubCell"/>
</dbReference>
<dbReference type="AlphaFoldDB" id="A0A8T3DCP4"/>
<evidence type="ECO:0000256" key="16">
    <source>
        <dbReference type="ARBA" id="ARBA00023136"/>
    </source>
</evidence>
<keyword evidence="10" id="KW-0479">Metal-binding</keyword>
<dbReference type="Proteomes" id="UP000829720">
    <property type="component" value="Unassembled WGS sequence"/>
</dbReference>
<dbReference type="GO" id="GO:0008270">
    <property type="term" value="F:zinc ion binding"/>
    <property type="evidence" value="ECO:0007669"/>
    <property type="project" value="UniProtKB-KW"/>
</dbReference>
<comment type="subcellular location">
    <subcellularLocation>
        <location evidence="2">Cell membrane</location>
        <topology evidence="2">Single-pass type I membrane protein</topology>
    </subcellularLocation>
</comment>
<dbReference type="InterPro" id="IPR001841">
    <property type="entry name" value="Znf_RING"/>
</dbReference>